<feature type="chain" id="PRO_5021217653" description="Secreted protein" evidence="1">
    <location>
        <begin position="17"/>
        <end position="67"/>
    </location>
</feature>
<reference evidence="2 3" key="1">
    <citation type="submission" date="2019-03" db="EMBL/GenBank/DDBJ databases">
        <title>First draft genome of Liparis tanakae, snailfish: a comprehensive survey of snailfish specific genes.</title>
        <authorList>
            <person name="Kim W."/>
            <person name="Song I."/>
            <person name="Jeong J.-H."/>
            <person name="Kim D."/>
            <person name="Kim S."/>
            <person name="Ryu S."/>
            <person name="Song J.Y."/>
            <person name="Lee S.K."/>
        </authorList>
    </citation>
    <scope>NUCLEOTIDE SEQUENCE [LARGE SCALE GENOMIC DNA]</scope>
    <source>
        <tissue evidence="2">Muscle</tissue>
    </source>
</reference>
<gene>
    <name evidence="2" type="ORF">EYF80_004478</name>
</gene>
<dbReference type="Proteomes" id="UP000314294">
    <property type="component" value="Unassembled WGS sequence"/>
</dbReference>
<name>A0A4Z2J645_9TELE</name>
<comment type="caution">
    <text evidence="2">The sequence shown here is derived from an EMBL/GenBank/DDBJ whole genome shotgun (WGS) entry which is preliminary data.</text>
</comment>
<evidence type="ECO:0000313" key="3">
    <source>
        <dbReference type="Proteomes" id="UP000314294"/>
    </source>
</evidence>
<feature type="signal peptide" evidence="1">
    <location>
        <begin position="1"/>
        <end position="16"/>
    </location>
</feature>
<dbReference type="AlphaFoldDB" id="A0A4Z2J645"/>
<protein>
    <recommendedName>
        <fullName evidence="4">Secreted protein</fullName>
    </recommendedName>
</protein>
<proteinExistence type="predicted"/>
<dbReference type="EMBL" id="SRLO01000022">
    <property type="protein sequence ID" value="TNN85128.1"/>
    <property type="molecule type" value="Genomic_DNA"/>
</dbReference>
<evidence type="ECO:0000313" key="2">
    <source>
        <dbReference type="EMBL" id="TNN85128.1"/>
    </source>
</evidence>
<keyword evidence="3" id="KW-1185">Reference proteome</keyword>
<evidence type="ECO:0008006" key="4">
    <source>
        <dbReference type="Google" id="ProtNLM"/>
    </source>
</evidence>
<keyword evidence="1" id="KW-0732">Signal</keyword>
<evidence type="ECO:0000256" key="1">
    <source>
        <dbReference type="SAM" id="SignalP"/>
    </source>
</evidence>
<organism evidence="2 3">
    <name type="scientific">Liparis tanakae</name>
    <name type="common">Tanaka's snailfish</name>
    <dbReference type="NCBI Taxonomy" id="230148"/>
    <lineage>
        <taxon>Eukaryota</taxon>
        <taxon>Metazoa</taxon>
        <taxon>Chordata</taxon>
        <taxon>Craniata</taxon>
        <taxon>Vertebrata</taxon>
        <taxon>Euteleostomi</taxon>
        <taxon>Actinopterygii</taxon>
        <taxon>Neopterygii</taxon>
        <taxon>Teleostei</taxon>
        <taxon>Neoteleostei</taxon>
        <taxon>Acanthomorphata</taxon>
        <taxon>Eupercaria</taxon>
        <taxon>Perciformes</taxon>
        <taxon>Cottioidei</taxon>
        <taxon>Cottales</taxon>
        <taxon>Liparidae</taxon>
        <taxon>Liparis</taxon>
    </lineage>
</organism>
<sequence length="67" mass="7157">MLLALFFGAVFRYCHLHANRLPEVRLLGEQPLPGSCQSLSATSSILLTLCKSPARAIGQSSGNLITS</sequence>
<accession>A0A4Z2J645</accession>